<dbReference type="NCBIfam" id="NF041278">
    <property type="entry name" value="CmcJ_NvfI_EfuI"/>
    <property type="match status" value="1"/>
</dbReference>
<dbReference type="InterPro" id="IPR044053">
    <property type="entry name" value="AsaB-like"/>
</dbReference>
<name>A0ABT0B9R2_9SPHN</name>
<sequence length="262" mass="28926">MTLISSTIAYVARDATDTLYRANDTTRDRVDLAPKAMPISDGRAQKSTLYCNGYQIVSCVMTPGAHGLLEPDRDSACALIARLTGADSVVASAPPVHRFAERSERSGQLDNSRPARFAHVDVSSAVAERFSQRSCPQDLPAYRHSAHYNLWCVTSPPPQDVPLALCDARSVTDADLLPAKAVFDRDGEDLWSMESYVLAHSPRHQWVWFSDMAPGEALLFKTYDSRPDRARCVPHVAFDNPLAPPGTPPRSSVELRAIAYWR</sequence>
<dbReference type="RefSeq" id="WP_244017066.1">
    <property type="nucleotide sequence ID" value="NZ_JALHLF010000007.1"/>
</dbReference>
<reference evidence="1" key="1">
    <citation type="submission" date="2022-03" db="EMBL/GenBank/DDBJ databases">
        <title>Identification of a novel bacterium isolated from mangrove sediments.</title>
        <authorList>
            <person name="Pan X."/>
        </authorList>
    </citation>
    <scope>NUCLEOTIDE SEQUENCE</scope>
    <source>
        <strain evidence="1">B1949</strain>
    </source>
</reference>
<gene>
    <name evidence="1" type="ORF">MTR62_03695</name>
</gene>
<evidence type="ECO:0000313" key="1">
    <source>
        <dbReference type="EMBL" id="MCJ2181812.1"/>
    </source>
</evidence>
<dbReference type="PANTHER" id="PTHR34598">
    <property type="entry name" value="BLL6449 PROTEIN"/>
    <property type="match status" value="1"/>
</dbReference>
<protein>
    <recommendedName>
        <fullName evidence="3">Methyltransferase</fullName>
    </recommendedName>
</protein>
<comment type="caution">
    <text evidence="1">The sequence shown here is derived from an EMBL/GenBank/DDBJ whole genome shotgun (WGS) entry which is preliminary data.</text>
</comment>
<accession>A0ABT0B9R2</accession>
<dbReference type="PANTHER" id="PTHR34598:SF3">
    <property type="entry name" value="OXIDOREDUCTASE AN1597"/>
    <property type="match status" value="1"/>
</dbReference>
<evidence type="ECO:0000313" key="2">
    <source>
        <dbReference type="Proteomes" id="UP001162881"/>
    </source>
</evidence>
<organism evidence="1 2">
    <name type="scientific">Novosphingobium organovorum</name>
    <dbReference type="NCBI Taxonomy" id="2930092"/>
    <lineage>
        <taxon>Bacteria</taxon>
        <taxon>Pseudomonadati</taxon>
        <taxon>Pseudomonadota</taxon>
        <taxon>Alphaproteobacteria</taxon>
        <taxon>Sphingomonadales</taxon>
        <taxon>Sphingomonadaceae</taxon>
        <taxon>Novosphingobium</taxon>
    </lineage>
</organism>
<proteinExistence type="predicted"/>
<dbReference type="EMBL" id="JALHLF010000007">
    <property type="protein sequence ID" value="MCJ2181812.1"/>
    <property type="molecule type" value="Genomic_DNA"/>
</dbReference>
<keyword evidence="2" id="KW-1185">Reference proteome</keyword>
<dbReference type="Proteomes" id="UP001162881">
    <property type="component" value="Unassembled WGS sequence"/>
</dbReference>
<evidence type="ECO:0008006" key="3">
    <source>
        <dbReference type="Google" id="ProtNLM"/>
    </source>
</evidence>